<dbReference type="AlphaFoldDB" id="A0A7S8J0H1"/>
<dbReference type="EMBL" id="CP047423">
    <property type="protein sequence ID" value="QPD05084.1"/>
    <property type="molecule type" value="Genomic_DNA"/>
</dbReference>
<evidence type="ECO:0000313" key="2">
    <source>
        <dbReference type="Proteomes" id="UP000593737"/>
    </source>
</evidence>
<dbReference type="SUPFAM" id="SSF49503">
    <property type="entry name" value="Cupredoxins"/>
    <property type="match status" value="1"/>
</dbReference>
<dbReference type="Gene3D" id="2.60.40.420">
    <property type="entry name" value="Cupredoxins - blue copper proteins"/>
    <property type="match status" value="1"/>
</dbReference>
<organism evidence="1 2">
    <name type="scientific">Candidatus Nitrospira kreftii</name>
    <dbReference type="NCBI Taxonomy" id="2652173"/>
    <lineage>
        <taxon>Bacteria</taxon>
        <taxon>Pseudomonadati</taxon>
        <taxon>Nitrospirota</taxon>
        <taxon>Nitrospiria</taxon>
        <taxon>Nitrospirales</taxon>
        <taxon>Nitrospiraceae</taxon>
        <taxon>Nitrospira</taxon>
    </lineage>
</organism>
<evidence type="ECO:0008006" key="3">
    <source>
        <dbReference type="Google" id="ProtNLM"/>
    </source>
</evidence>
<accession>A0A7S8J0H1</accession>
<proteinExistence type="predicted"/>
<dbReference type="InterPro" id="IPR008972">
    <property type="entry name" value="Cupredoxin"/>
</dbReference>
<gene>
    <name evidence="1" type="ORF">Nkreftii_002858</name>
</gene>
<sequence>MNKHRMLSLRRVRWGALAVLGLMGWPMIGATPSVALDVAPAQEPRIEIAIRDFTYVRTKMQPIRAGVPMVLLVHNEDSVTHGFISPLFLGRSLQGGGEGIEAFGTGIEGFHIDPGKTLMIRLTPDQQGKITFRCDLHPEVQGELYLLDVPVG</sequence>
<evidence type="ECO:0000313" key="1">
    <source>
        <dbReference type="EMBL" id="QPD05084.1"/>
    </source>
</evidence>
<dbReference type="Proteomes" id="UP000593737">
    <property type="component" value="Chromosome"/>
</dbReference>
<name>A0A7S8J0H1_9BACT</name>
<protein>
    <recommendedName>
        <fullName evidence="3">EfeO-type cupredoxin-like domain-containing protein</fullName>
    </recommendedName>
</protein>
<reference evidence="1 2" key="1">
    <citation type="journal article" date="2020" name="ISME J.">
        <title>Enrichment and physiological characterization of a novel comammox Nitrospira indicates ammonium inhibition of complete nitrification.</title>
        <authorList>
            <person name="Sakoula D."/>
            <person name="Koch H."/>
            <person name="Frank J."/>
            <person name="Jetten M.S.M."/>
            <person name="van Kessel M.A.H.J."/>
            <person name="Lucker S."/>
        </authorList>
    </citation>
    <scope>NUCLEOTIDE SEQUENCE [LARGE SCALE GENOMIC DNA]</scope>
    <source>
        <strain evidence="1">Comreactor17</strain>
    </source>
</reference>
<dbReference type="KEGG" id="nkf:Nkreftii_002858"/>